<name>A0AAE1GQA2_9NEOP</name>
<dbReference type="InterPro" id="IPR036047">
    <property type="entry name" value="F-box-like_dom_sf"/>
</dbReference>
<dbReference type="Pfam" id="PF12937">
    <property type="entry name" value="F-box-like"/>
    <property type="match status" value="1"/>
</dbReference>
<dbReference type="Gene3D" id="3.80.10.10">
    <property type="entry name" value="Ribonuclease Inhibitor"/>
    <property type="match status" value="1"/>
</dbReference>
<keyword evidence="3" id="KW-1185">Reference proteome</keyword>
<evidence type="ECO:0000313" key="2">
    <source>
        <dbReference type="EMBL" id="KAK3907452.1"/>
    </source>
</evidence>
<organism evidence="2 3">
    <name type="scientific">Frankliniella fusca</name>
    <dbReference type="NCBI Taxonomy" id="407009"/>
    <lineage>
        <taxon>Eukaryota</taxon>
        <taxon>Metazoa</taxon>
        <taxon>Ecdysozoa</taxon>
        <taxon>Arthropoda</taxon>
        <taxon>Hexapoda</taxon>
        <taxon>Insecta</taxon>
        <taxon>Pterygota</taxon>
        <taxon>Neoptera</taxon>
        <taxon>Paraneoptera</taxon>
        <taxon>Thysanoptera</taxon>
        <taxon>Terebrantia</taxon>
        <taxon>Thripoidea</taxon>
        <taxon>Thripidae</taxon>
        <taxon>Frankliniella</taxon>
    </lineage>
</organism>
<comment type="caution">
    <text evidence="2">The sequence shown here is derived from an EMBL/GenBank/DDBJ whole genome shotgun (WGS) entry which is preliminary data.</text>
</comment>
<accession>A0AAE1GQA2</accession>
<sequence length="538" mass="58971">MAEQKSEQADRVAVESRSAPSDLLGVLPELLLPDDAFLEVVAEQESEQADRDLLGDLPLLLLPDDALLEVMQYLHVADLLACRLVCRRLGALALHPQLWGHQRFPNKFSPRERAPVLRLAPRFGLLNLTVPLARPLTFFTTSKCAVETLWLGMRQSTLQAGQEASLVIRKQEALGRLRRLYCRSSPADPDDPAEAAAGEVELLATLASTSQLEQLLVYGSWRGFTPSLVEELRLSPFTEASLKLLRLKDCDPLSLSPAFPAFANHILSTHASTLESVDLNSHPLSALNSDLSTCSILAGMPKLSQLRCAPLSGMDALAECPLLRDVAFELKGESSAAARDAAAKFLRRATQQLVKVELVYNATASTSLKTAVDMVQALAATGKSRVETLSLVHHEYSTGLFGTMDSPRWRQALLQALRSLPALSELAVTSKCHRPGLTGLETFLFLGITPAVAPALRTLKVQPDEVRCAHGALHTEPVQRLLASNPALRLVVLARPCNKKCDWCKVGCHPEMRCDARYPFQKQEITIPRYENVQLSLP</sequence>
<evidence type="ECO:0000259" key="1">
    <source>
        <dbReference type="PROSITE" id="PS50181"/>
    </source>
</evidence>
<dbReference type="InterPro" id="IPR032675">
    <property type="entry name" value="LRR_dom_sf"/>
</dbReference>
<gene>
    <name evidence="2" type="ORF">KUF71_002951</name>
</gene>
<dbReference type="PROSITE" id="PS50181">
    <property type="entry name" value="FBOX"/>
    <property type="match status" value="1"/>
</dbReference>
<dbReference type="EMBL" id="JAHWGI010000011">
    <property type="protein sequence ID" value="KAK3907452.1"/>
    <property type="molecule type" value="Genomic_DNA"/>
</dbReference>
<dbReference type="AlphaFoldDB" id="A0AAE1GQA2"/>
<dbReference type="SUPFAM" id="SSF81383">
    <property type="entry name" value="F-box domain"/>
    <property type="match status" value="1"/>
</dbReference>
<dbReference type="InterPro" id="IPR001810">
    <property type="entry name" value="F-box_dom"/>
</dbReference>
<evidence type="ECO:0000313" key="3">
    <source>
        <dbReference type="Proteomes" id="UP001219518"/>
    </source>
</evidence>
<dbReference type="Proteomes" id="UP001219518">
    <property type="component" value="Unassembled WGS sequence"/>
</dbReference>
<reference evidence="2" key="1">
    <citation type="submission" date="2021-07" db="EMBL/GenBank/DDBJ databases">
        <authorList>
            <person name="Catto M.A."/>
            <person name="Jacobson A."/>
            <person name="Kennedy G."/>
            <person name="Labadie P."/>
            <person name="Hunt B.G."/>
            <person name="Srinivasan R."/>
        </authorList>
    </citation>
    <scope>NUCLEOTIDE SEQUENCE</scope>
    <source>
        <strain evidence="2">PL_HMW_Pooled</strain>
        <tissue evidence="2">Head</tissue>
    </source>
</reference>
<feature type="domain" description="F-box" evidence="1">
    <location>
        <begin position="56"/>
        <end position="102"/>
    </location>
</feature>
<protein>
    <submittedName>
        <fullName evidence="2">F-box/LRR-repeat protein 7</fullName>
    </submittedName>
</protein>
<proteinExistence type="predicted"/>
<dbReference type="SMART" id="SM00256">
    <property type="entry name" value="FBOX"/>
    <property type="match status" value="1"/>
</dbReference>
<reference evidence="2" key="2">
    <citation type="journal article" date="2023" name="BMC Genomics">
        <title>Pest status, molecular evolution, and epigenetic factors derived from the genome assembly of Frankliniella fusca, a thysanopteran phytovirus vector.</title>
        <authorList>
            <person name="Catto M.A."/>
            <person name="Labadie P.E."/>
            <person name="Jacobson A.L."/>
            <person name="Kennedy G.G."/>
            <person name="Srinivasan R."/>
            <person name="Hunt B.G."/>
        </authorList>
    </citation>
    <scope>NUCLEOTIDE SEQUENCE</scope>
    <source>
        <strain evidence="2">PL_HMW_Pooled</strain>
    </source>
</reference>